<organism evidence="2 3">
    <name type="scientific">Suillus luteus UH-Slu-Lm8-n1</name>
    <dbReference type="NCBI Taxonomy" id="930992"/>
    <lineage>
        <taxon>Eukaryota</taxon>
        <taxon>Fungi</taxon>
        <taxon>Dikarya</taxon>
        <taxon>Basidiomycota</taxon>
        <taxon>Agaricomycotina</taxon>
        <taxon>Agaricomycetes</taxon>
        <taxon>Agaricomycetidae</taxon>
        <taxon>Boletales</taxon>
        <taxon>Suillineae</taxon>
        <taxon>Suillaceae</taxon>
        <taxon>Suillus</taxon>
    </lineage>
</organism>
<accession>A0A0C9ZDL8</accession>
<protein>
    <submittedName>
        <fullName evidence="2">Uncharacterized protein</fullName>
    </submittedName>
</protein>
<sequence>MDEGGEEQPSQQMAEKPRKTEQVQQEGGQQGSQVCAANEGGKMRFQDFQGCGV</sequence>
<evidence type="ECO:0000256" key="1">
    <source>
        <dbReference type="SAM" id="MobiDB-lite"/>
    </source>
</evidence>
<feature type="compositionally biased region" description="Low complexity" evidence="1">
    <location>
        <begin position="22"/>
        <end position="34"/>
    </location>
</feature>
<feature type="region of interest" description="Disordered" evidence="1">
    <location>
        <begin position="1"/>
        <end position="35"/>
    </location>
</feature>
<dbReference type="EMBL" id="KN835607">
    <property type="protein sequence ID" value="KIK35600.1"/>
    <property type="molecule type" value="Genomic_DNA"/>
</dbReference>
<reference evidence="3" key="2">
    <citation type="submission" date="2015-01" db="EMBL/GenBank/DDBJ databases">
        <title>Evolutionary Origins and Diversification of the Mycorrhizal Mutualists.</title>
        <authorList>
            <consortium name="DOE Joint Genome Institute"/>
            <consortium name="Mycorrhizal Genomics Consortium"/>
            <person name="Kohler A."/>
            <person name="Kuo A."/>
            <person name="Nagy L.G."/>
            <person name="Floudas D."/>
            <person name="Copeland A."/>
            <person name="Barry K.W."/>
            <person name="Cichocki N."/>
            <person name="Veneault-Fourrey C."/>
            <person name="LaButti K."/>
            <person name="Lindquist E.A."/>
            <person name="Lipzen A."/>
            <person name="Lundell T."/>
            <person name="Morin E."/>
            <person name="Murat C."/>
            <person name="Riley R."/>
            <person name="Ohm R."/>
            <person name="Sun H."/>
            <person name="Tunlid A."/>
            <person name="Henrissat B."/>
            <person name="Grigoriev I.V."/>
            <person name="Hibbett D.S."/>
            <person name="Martin F."/>
        </authorList>
    </citation>
    <scope>NUCLEOTIDE SEQUENCE [LARGE SCALE GENOMIC DNA]</scope>
    <source>
        <strain evidence="3">UH-Slu-Lm8-n1</strain>
    </source>
</reference>
<evidence type="ECO:0000313" key="2">
    <source>
        <dbReference type="EMBL" id="KIK35600.1"/>
    </source>
</evidence>
<keyword evidence="3" id="KW-1185">Reference proteome</keyword>
<evidence type="ECO:0000313" key="3">
    <source>
        <dbReference type="Proteomes" id="UP000054485"/>
    </source>
</evidence>
<name>A0A0C9ZDL8_9AGAM</name>
<dbReference type="InParanoid" id="A0A0C9ZDL8"/>
<dbReference type="AlphaFoldDB" id="A0A0C9ZDL8"/>
<dbReference type="Proteomes" id="UP000054485">
    <property type="component" value="Unassembled WGS sequence"/>
</dbReference>
<proteinExistence type="predicted"/>
<reference evidence="2 3" key="1">
    <citation type="submission" date="2014-04" db="EMBL/GenBank/DDBJ databases">
        <authorList>
            <consortium name="DOE Joint Genome Institute"/>
            <person name="Kuo A."/>
            <person name="Ruytinx J."/>
            <person name="Rineau F."/>
            <person name="Colpaert J."/>
            <person name="Kohler A."/>
            <person name="Nagy L.G."/>
            <person name="Floudas D."/>
            <person name="Copeland A."/>
            <person name="Barry K.W."/>
            <person name="Cichocki N."/>
            <person name="Veneault-Fourrey C."/>
            <person name="LaButti K."/>
            <person name="Lindquist E.A."/>
            <person name="Lipzen A."/>
            <person name="Lundell T."/>
            <person name="Morin E."/>
            <person name="Murat C."/>
            <person name="Sun H."/>
            <person name="Tunlid A."/>
            <person name="Henrissat B."/>
            <person name="Grigoriev I.V."/>
            <person name="Hibbett D.S."/>
            <person name="Martin F."/>
            <person name="Nordberg H.P."/>
            <person name="Cantor M.N."/>
            <person name="Hua S.X."/>
        </authorList>
    </citation>
    <scope>NUCLEOTIDE SEQUENCE [LARGE SCALE GENOMIC DNA]</scope>
    <source>
        <strain evidence="2 3">UH-Slu-Lm8-n1</strain>
    </source>
</reference>
<gene>
    <name evidence="2" type="ORF">CY34DRAFT_812027</name>
</gene>
<dbReference type="HOGENOM" id="CLU_3070267_0_0_1"/>